<dbReference type="GO" id="GO:0047756">
    <property type="term" value="F:chondroitin 4-sulfotransferase activity"/>
    <property type="evidence" value="ECO:0007669"/>
    <property type="project" value="InterPro"/>
</dbReference>
<dbReference type="WBParaSite" id="NBR_0000991101-mRNA-1">
    <property type="protein sequence ID" value="NBR_0000991101-mRNA-1"/>
    <property type="gene ID" value="NBR_0000991101"/>
</dbReference>
<protein>
    <submittedName>
        <fullName evidence="4">Carbohydrate sulfotransferase</fullName>
    </submittedName>
</protein>
<dbReference type="GO" id="GO:1902884">
    <property type="term" value="P:positive regulation of response to oxidative stress"/>
    <property type="evidence" value="ECO:0007669"/>
    <property type="project" value="InterPro"/>
</dbReference>
<keyword evidence="1" id="KW-1133">Transmembrane helix</keyword>
<dbReference type="Proteomes" id="UP000271162">
    <property type="component" value="Unassembled WGS sequence"/>
</dbReference>
<evidence type="ECO:0000256" key="1">
    <source>
        <dbReference type="SAM" id="Phobius"/>
    </source>
</evidence>
<keyword evidence="3" id="KW-1185">Reference proteome</keyword>
<dbReference type="InterPro" id="IPR007669">
    <property type="entry name" value="Chst-1-like"/>
</dbReference>
<gene>
    <name evidence="2" type="ORF">NBR_LOCUS9912</name>
</gene>
<dbReference type="AlphaFoldDB" id="A0A0N4Y2H1"/>
<sequence length="220" mass="25956">MYREEEEKVRYVGSDIYSTGVVRFVFGMLLVFSAARWQRTYDDLKSLLLQERFLSDDRLNSYLIEKLGPKELERSRITFLRLCQSASNCGIVPPFIYYESRQMVAPKFRTAACVIYKNVSTILTAIMCYLYDAVTYKKHVTDMIQDTYNKRFCKYKNEYESIRALTSFRNSSSVDSMDWFNILVVRDPLERFISAFVNKCLKIRVNFTLVVMEINISHFI</sequence>
<evidence type="ECO:0000313" key="3">
    <source>
        <dbReference type="Proteomes" id="UP000271162"/>
    </source>
</evidence>
<dbReference type="EMBL" id="UYSL01020221">
    <property type="protein sequence ID" value="VDL73501.1"/>
    <property type="molecule type" value="Genomic_DNA"/>
</dbReference>
<feature type="transmembrane region" description="Helical" evidence="1">
    <location>
        <begin position="16"/>
        <end position="35"/>
    </location>
</feature>
<dbReference type="PANTHER" id="PTHR22900">
    <property type="entry name" value="PROTEIN CBG14245-RELATED"/>
    <property type="match status" value="1"/>
</dbReference>
<keyword evidence="1" id="KW-0812">Transmembrane</keyword>
<evidence type="ECO:0000313" key="4">
    <source>
        <dbReference type="WBParaSite" id="NBR_0000991101-mRNA-1"/>
    </source>
</evidence>
<accession>A0A0N4Y2H1</accession>
<dbReference type="InterPro" id="IPR005331">
    <property type="entry name" value="Sulfotransferase"/>
</dbReference>
<reference evidence="2 3" key="2">
    <citation type="submission" date="2018-11" db="EMBL/GenBank/DDBJ databases">
        <authorList>
            <consortium name="Pathogen Informatics"/>
        </authorList>
    </citation>
    <scope>NUCLEOTIDE SEQUENCE [LARGE SCALE GENOMIC DNA]</scope>
</reference>
<name>A0A0N4Y2H1_NIPBR</name>
<dbReference type="Pfam" id="PF03567">
    <property type="entry name" value="Sulfotransfer_2"/>
    <property type="match status" value="1"/>
</dbReference>
<evidence type="ECO:0000313" key="2">
    <source>
        <dbReference type="EMBL" id="VDL73501.1"/>
    </source>
</evidence>
<dbReference type="PANTHER" id="PTHR22900:SF5">
    <property type="entry name" value="PROTEIN CBG14245"/>
    <property type="match status" value="1"/>
</dbReference>
<keyword evidence="1" id="KW-0472">Membrane</keyword>
<dbReference type="GO" id="GO:0050650">
    <property type="term" value="P:chondroitin sulfate proteoglycan biosynthetic process"/>
    <property type="evidence" value="ECO:0007669"/>
    <property type="project" value="InterPro"/>
</dbReference>
<dbReference type="GO" id="GO:0016020">
    <property type="term" value="C:membrane"/>
    <property type="evidence" value="ECO:0007669"/>
    <property type="project" value="InterPro"/>
</dbReference>
<proteinExistence type="predicted"/>
<organism evidence="4">
    <name type="scientific">Nippostrongylus brasiliensis</name>
    <name type="common">Rat hookworm</name>
    <dbReference type="NCBI Taxonomy" id="27835"/>
    <lineage>
        <taxon>Eukaryota</taxon>
        <taxon>Metazoa</taxon>
        <taxon>Ecdysozoa</taxon>
        <taxon>Nematoda</taxon>
        <taxon>Chromadorea</taxon>
        <taxon>Rhabditida</taxon>
        <taxon>Rhabditina</taxon>
        <taxon>Rhabditomorpha</taxon>
        <taxon>Strongyloidea</taxon>
        <taxon>Heligmosomidae</taxon>
        <taxon>Nippostrongylus</taxon>
    </lineage>
</organism>
<reference evidence="4" key="1">
    <citation type="submission" date="2017-02" db="UniProtKB">
        <authorList>
            <consortium name="WormBaseParasite"/>
        </authorList>
    </citation>
    <scope>IDENTIFICATION</scope>
</reference>